<evidence type="ECO:0000256" key="3">
    <source>
        <dbReference type="ARBA" id="ARBA00023157"/>
    </source>
</evidence>
<evidence type="ECO:0000256" key="6">
    <source>
        <dbReference type="SAM" id="SignalP"/>
    </source>
</evidence>
<evidence type="ECO:0000256" key="5">
    <source>
        <dbReference type="PROSITE-ProRule" id="PRU00302"/>
    </source>
</evidence>
<feature type="disulfide bond" evidence="5">
    <location>
        <begin position="109"/>
        <end position="136"/>
    </location>
</feature>
<dbReference type="Proteomes" id="UP001634394">
    <property type="component" value="Unassembled WGS sequence"/>
</dbReference>
<evidence type="ECO:0000259" key="7">
    <source>
        <dbReference type="PROSITE" id="PS50923"/>
    </source>
</evidence>
<organism evidence="8 9">
    <name type="scientific">Sinanodonta woodiana</name>
    <name type="common">Chinese pond mussel</name>
    <name type="synonym">Anodonta woodiana</name>
    <dbReference type="NCBI Taxonomy" id="1069815"/>
    <lineage>
        <taxon>Eukaryota</taxon>
        <taxon>Metazoa</taxon>
        <taxon>Spiralia</taxon>
        <taxon>Lophotrochozoa</taxon>
        <taxon>Mollusca</taxon>
        <taxon>Bivalvia</taxon>
        <taxon>Autobranchia</taxon>
        <taxon>Heteroconchia</taxon>
        <taxon>Palaeoheterodonta</taxon>
        <taxon>Unionida</taxon>
        <taxon>Unionoidea</taxon>
        <taxon>Unionidae</taxon>
        <taxon>Unioninae</taxon>
        <taxon>Sinanodonta</taxon>
    </lineage>
</organism>
<feature type="disulfide bond" evidence="5">
    <location>
        <begin position="298"/>
        <end position="325"/>
    </location>
</feature>
<keyword evidence="2" id="KW-0677">Repeat</keyword>
<feature type="disulfide bond" evidence="5">
    <location>
        <begin position="414"/>
        <end position="441"/>
    </location>
</feature>
<gene>
    <name evidence="8" type="ORF">ACJMK2_038460</name>
</gene>
<dbReference type="AlphaFoldDB" id="A0ABD3W922"/>
<evidence type="ECO:0000313" key="9">
    <source>
        <dbReference type="Proteomes" id="UP001634394"/>
    </source>
</evidence>
<dbReference type="SUPFAM" id="SSF57535">
    <property type="entry name" value="Complement control module/SCR domain"/>
    <property type="match status" value="10"/>
</dbReference>
<proteinExistence type="predicted"/>
<dbReference type="InterPro" id="IPR050350">
    <property type="entry name" value="Compl-Cell_Adhes-Reg"/>
</dbReference>
<keyword evidence="4" id="KW-0325">Glycoprotein</keyword>
<name>A0ABD3W922_SINWO</name>
<comment type="caution">
    <text evidence="5">Lacks conserved residue(s) required for the propagation of feature annotation.</text>
</comment>
<feature type="domain" description="Sushi" evidence="7">
    <location>
        <begin position="561"/>
        <end position="622"/>
    </location>
</feature>
<accession>A0ABD3W922</accession>
<sequence length="717" mass="79135">MLTTMDCNIYSALLSLLLILAISHVDIKGQQIEECPTRQAHLAGRTCRKSCEKDSDCVSSRKSCKCDGFCGLSCVNENLRCPETNQAITNGRMEFDPNNKFGSFAKYYCNDGYVLRGMQARVCQADGTWSGNVPVCIVDRTVEATECKRPPDVHHATHDGAIGQENFALGTMLQYRCTDNYTLSRDSVTRAWCVGGGLWVGPNMTCGHPGCPLDLEIDNGYVTIDHADGGVARYHCKKGYFLAGRSERRCLSSGKWDGYPPSCEAVTCTKPPVVEHAIHNGQIDQEYYPSGTQLTYSCDYGYSPHGNPRTMCNGDSQWVGLDLECIPRNCGFPGDVENGYRRGYLFTYGHQVTYYCDVGFELSGSPIRTCEGTGVWSGSLPSCIPIECPQLSAPQFGIMSGSGNTYGTVLRFDCDKKFQIVGSAERRCLADRTWSGEETRCEEINCGWPGPFWNGYLIGHKTTVGATIFFSCNIRTTFQGNDFQAICLANGTWSSQPPICLGQCQVPAIPNASLTEGRESVWLNHGSTIRYTCKDGLVPKSSSDVRCDNGTWTSLPECVPSPCAVPPPVINDGMRIFLGQAHGYRAKYKCLPGYRLAGMETDSPYLSCNYGEWVGGKPRCEEAYCDNPGSIEHGIAYKKGVEGKFIFKHYIRTIKHGTRLVYECDQGYRLVGPSGATCVNGEWQPNLRDPGTKCAEETHPPILKLWRPIQEIEEQSK</sequence>
<dbReference type="EMBL" id="JBJQND010000007">
    <property type="protein sequence ID" value="KAL3870392.1"/>
    <property type="molecule type" value="Genomic_DNA"/>
</dbReference>
<dbReference type="SMART" id="SM00032">
    <property type="entry name" value="CCP"/>
    <property type="match status" value="10"/>
</dbReference>
<reference evidence="8 9" key="1">
    <citation type="submission" date="2024-11" db="EMBL/GenBank/DDBJ databases">
        <title>Chromosome-level genome assembly of the freshwater bivalve Anodonta woodiana.</title>
        <authorList>
            <person name="Chen X."/>
        </authorList>
    </citation>
    <scope>NUCLEOTIDE SEQUENCE [LARGE SCALE GENOMIC DNA]</scope>
    <source>
        <strain evidence="8">MN2024</strain>
        <tissue evidence="8">Gills</tissue>
    </source>
</reference>
<feature type="domain" description="Sushi" evidence="7">
    <location>
        <begin position="204"/>
        <end position="265"/>
    </location>
</feature>
<feature type="domain" description="Sushi" evidence="7">
    <location>
        <begin position="502"/>
        <end position="560"/>
    </location>
</feature>
<evidence type="ECO:0000256" key="2">
    <source>
        <dbReference type="ARBA" id="ARBA00022737"/>
    </source>
</evidence>
<dbReference type="Pfam" id="PF00084">
    <property type="entry name" value="Sushi"/>
    <property type="match status" value="10"/>
</dbReference>
<feature type="disulfide bond" evidence="5">
    <location>
        <begin position="236"/>
        <end position="263"/>
    </location>
</feature>
<evidence type="ECO:0000313" key="8">
    <source>
        <dbReference type="EMBL" id="KAL3870392.1"/>
    </source>
</evidence>
<keyword evidence="3 5" id="KW-1015">Disulfide bond</keyword>
<feature type="domain" description="Sushi" evidence="7">
    <location>
        <begin position="623"/>
        <end position="696"/>
    </location>
</feature>
<evidence type="ECO:0000256" key="1">
    <source>
        <dbReference type="ARBA" id="ARBA00022659"/>
    </source>
</evidence>
<feature type="domain" description="Sushi" evidence="7">
    <location>
        <begin position="328"/>
        <end position="385"/>
    </location>
</feature>
<feature type="signal peptide" evidence="6">
    <location>
        <begin position="1"/>
        <end position="29"/>
    </location>
</feature>
<protein>
    <recommendedName>
        <fullName evidence="7">Sushi domain-containing protein</fullName>
    </recommendedName>
</protein>
<feature type="disulfide bond" evidence="5">
    <location>
        <begin position="356"/>
        <end position="383"/>
    </location>
</feature>
<keyword evidence="1 5" id="KW-0768">Sushi</keyword>
<feature type="disulfide bond" evidence="5">
    <location>
        <begin position="504"/>
        <end position="547"/>
    </location>
</feature>
<feature type="domain" description="Sushi" evidence="7">
    <location>
        <begin position="79"/>
        <end position="138"/>
    </location>
</feature>
<dbReference type="CDD" id="cd00033">
    <property type="entry name" value="CCP"/>
    <property type="match status" value="10"/>
</dbReference>
<feature type="chain" id="PRO_5044829783" description="Sushi domain-containing protein" evidence="6">
    <location>
        <begin position="30"/>
        <end position="717"/>
    </location>
</feature>
<dbReference type="Gene3D" id="2.10.70.10">
    <property type="entry name" value="Complement Module, domain 1"/>
    <property type="match status" value="10"/>
</dbReference>
<keyword evidence="9" id="KW-1185">Reference proteome</keyword>
<dbReference type="PROSITE" id="PS50923">
    <property type="entry name" value="SUSHI"/>
    <property type="match status" value="8"/>
</dbReference>
<keyword evidence="6" id="KW-0732">Signal</keyword>
<feature type="domain" description="Sushi" evidence="7">
    <location>
        <begin position="386"/>
        <end position="443"/>
    </location>
</feature>
<feature type="domain" description="Sushi" evidence="7">
    <location>
        <begin position="266"/>
        <end position="327"/>
    </location>
</feature>
<comment type="caution">
    <text evidence="8">The sequence shown here is derived from an EMBL/GenBank/DDBJ whole genome shotgun (WGS) entry which is preliminary data.</text>
</comment>
<dbReference type="PANTHER" id="PTHR19325">
    <property type="entry name" value="COMPLEMENT COMPONENT-RELATED SUSHI DOMAIN-CONTAINING"/>
    <property type="match status" value="1"/>
</dbReference>
<evidence type="ECO:0000256" key="4">
    <source>
        <dbReference type="ARBA" id="ARBA00023180"/>
    </source>
</evidence>
<dbReference type="PANTHER" id="PTHR19325:SF555">
    <property type="entry name" value="HIG-ANCHORING SCAFFOLD PROTEIN, ISOFORM G"/>
    <property type="match status" value="1"/>
</dbReference>
<dbReference type="InterPro" id="IPR035976">
    <property type="entry name" value="Sushi/SCR/CCP_sf"/>
</dbReference>
<dbReference type="InterPro" id="IPR000436">
    <property type="entry name" value="Sushi_SCR_CCP_dom"/>
</dbReference>